<dbReference type="GO" id="GO:0004142">
    <property type="term" value="F:diacylglycerol cholinephosphotransferase activity"/>
    <property type="evidence" value="ECO:0007669"/>
    <property type="project" value="UniProtKB-EC"/>
</dbReference>
<evidence type="ECO:0000256" key="13">
    <source>
        <dbReference type="ARBA" id="ARBA00038987"/>
    </source>
</evidence>
<comment type="similarity">
    <text evidence="2 15">Belongs to the CDP-alcohol phosphatidyltransferase class-I family.</text>
</comment>
<comment type="catalytic activity">
    <reaction evidence="14">
        <text>CDP-choline + a 1,2-diacyl-sn-glycerol = a 1,2-diacyl-sn-glycero-3-phosphocholine + CMP + H(+)</text>
        <dbReference type="Rhea" id="RHEA:32939"/>
        <dbReference type="ChEBI" id="CHEBI:15378"/>
        <dbReference type="ChEBI" id="CHEBI:17815"/>
        <dbReference type="ChEBI" id="CHEBI:57643"/>
        <dbReference type="ChEBI" id="CHEBI:58779"/>
        <dbReference type="ChEBI" id="CHEBI:60377"/>
        <dbReference type="EC" id="2.7.8.2"/>
    </reaction>
    <physiologicalReaction direction="left-to-right" evidence="14">
        <dbReference type="Rhea" id="RHEA:32940"/>
    </physiologicalReaction>
</comment>
<feature type="transmembrane region" description="Helical" evidence="17">
    <location>
        <begin position="185"/>
        <end position="204"/>
    </location>
</feature>
<comment type="pathway">
    <text evidence="12">Phospholipid metabolism; phosphatidylcholine biosynthesis; phosphatidylcholine from phosphocholine: step 2/2.</text>
</comment>
<dbReference type="Proteomes" id="UP001500889">
    <property type="component" value="Chromosome E"/>
</dbReference>
<dbReference type="EC" id="2.7.8.2" evidence="13"/>
<keyword evidence="7" id="KW-0443">Lipid metabolism</keyword>
<evidence type="ECO:0000256" key="14">
    <source>
        <dbReference type="ARBA" id="ARBA00048570"/>
    </source>
</evidence>
<sequence length="461" mass="50798">MPLLAYKESHILSAQQLRKLSEHKYSCFSASLLDPLLQPWWNWLVSQTPLWLAPNLITIVGLILNIVTTLILICYSPNGVEAPPRWTCALCALGLFVYQSLDSIDGKQARRTNTSSPLGELFDHGCDSISTVFVALSACISCQLGHYPNWLFFQCFCAIALFYCAHWQTYVSGTMRFGRIDVTEAQFSIIAIHLVSAVLGPEFWLTKIGIGDIQLWYGPAITTIVCGLLSLTYVFSVIKAGGVGKNGSTVALPNFDCETRIMPLYLACGIDLLLTLRYAKCILTQGCGKNGSTVAGTSVLSPSIPLTLVVLPALIIAQKSPENLFTEHASVYIMAFGMVAAKITNKLVIAHMTKAEMEYLDWSLLGPALLFLNQYFNCIVPEIWLLWFTLIWGTQDLLRYCSQVCLEICQHLRINLFRIPYNPKGGAPHPATASVSSQSSFGSSVDKNGGTSHRKSKSKPH</sequence>
<feature type="compositionally biased region" description="Basic residues" evidence="16">
    <location>
        <begin position="452"/>
        <end position="461"/>
    </location>
</feature>
<dbReference type="GO" id="GO:0006646">
    <property type="term" value="P:phosphatidylethanolamine biosynthetic process"/>
    <property type="evidence" value="ECO:0007669"/>
    <property type="project" value="TreeGrafter"/>
</dbReference>
<comment type="catalytic activity">
    <reaction evidence="9">
        <text>1-hexadecanoyl-2-(4Z,7Z,10Z,13Z,16Z,19Z-docosahexaenoyl)-sn-glycerol + CDP-choline = 1-hexadecanoyl-2-(4Z,7Z,10Z,13Z,16Z,19Z-docosahexaenoyl)-sn-glycero-3-phosphocholine + CMP + H(+)</text>
        <dbReference type="Rhea" id="RHEA:54332"/>
        <dbReference type="ChEBI" id="CHEBI:15378"/>
        <dbReference type="ChEBI" id="CHEBI:58779"/>
        <dbReference type="ChEBI" id="CHEBI:60377"/>
        <dbReference type="ChEBI" id="CHEBI:74963"/>
        <dbReference type="ChEBI" id="CHEBI:82949"/>
    </reaction>
    <physiologicalReaction direction="left-to-right" evidence="9">
        <dbReference type="Rhea" id="RHEA:54333"/>
    </physiologicalReaction>
</comment>
<dbReference type="PANTHER" id="PTHR10414:SF37">
    <property type="entry name" value="BB IN A BOXCAR, ISOFORM C"/>
    <property type="match status" value="1"/>
</dbReference>
<dbReference type="GO" id="GO:0004307">
    <property type="term" value="F:ethanolaminephosphotransferase activity"/>
    <property type="evidence" value="ECO:0007669"/>
    <property type="project" value="TreeGrafter"/>
</dbReference>
<evidence type="ECO:0000256" key="9">
    <source>
        <dbReference type="ARBA" id="ARBA00036100"/>
    </source>
</evidence>
<dbReference type="InterPro" id="IPR014472">
    <property type="entry name" value="CHOPT"/>
</dbReference>
<evidence type="ECO:0000256" key="10">
    <source>
        <dbReference type="ARBA" id="ARBA00036651"/>
    </source>
</evidence>
<comment type="catalytic activity">
    <reaction evidence="11">
        <text>1-hexadecanoyl-2-(9Z-octadecenoyl)-sn-glycerol + CDP-choline = 1-hexadecanoyl-2-(9Z-octadecenoyl)-sn-glycero-3-phosphocholine + CMP + H(+)</text>
        <dbReference type="Rhea" id="RHEA:54244"/>
        <dbReference type="ChEBI" id="CHEBI:15378"/>
        <dbReference type="ChEBI" id="CHEBI:58779"/>
        <dbReference type="ChEBI" id="CHEBI:60377"/>
        <dbReference type="ChEBI" id="CHEBI:73001"/>
        <dbReference type="ChEBI" id="CHEBI:75466"/>
    </reaction>
    <physiologicalReaction direction="left-to-right" evidence="11">
        <dbReference type="Rhea" id="RHEA:54245"/>
    </physiologicalReaction>
</comment>
<dbReference type="Pfam" id="PF01066">
    <property type="entry name" value="CDP-OH_P_transf"/>
    <property type="match status" value="1"/>
</dbReference>
<evidence type="ECO:0000313" key="18">
    <source>
        <dbReference type="EMBL" id="BFG06053.1"/>
    </source>
</evidence>
<evidence type="ECO:0000313" key="19">
    <source>
        <dbReference type="Proteomes" id="UP001500889"/>
    </source>
</evidence>
<evidence type="ECO:0000256" key="16">
    <source>
        <dbReference type="SAM" id="MobiDB-lite"/>
    </source>
</evidence>
<dbReference type="Gene3D" id="1.20.120.1760">
    <property type="match status" value="1"/>
</dbReference>
<dbReference type="InterPro" id="IPR043130">
    <property type="entry name" value="CDP-OH_PTrfase_TM_dom"/>
</dbReference>
<evidence type="ECO:0000256" key="12">
    <source>
        <dbReference type="ARBA" id="ARBA00037890"/>
    </source>
</evidence>
<comment type="catalytic activity">
    <reaction evidence="10">
        <text>1,2-dioctanoyl-sn-glycerol + CDP-choline = 1,2-dioctanoyl-sn-glycero-3-phosphocholine + CMP + H(+)</text>
        <dbReference type="Rhea" id="RHEA:54232"/>
        <dbReference type="ChEBI" id="CHEBI:15378"/>
        <dbReference type="ChEBI" id="CHEBI:58779"/>
        <dbReference type="ChEBI" id="CHEBI:60377"/>
        <dbReference type="ChEBI" id="CHEBI:76979"/>
        <dbReference type="ChEBI" id="CHEBI:78228"/>
    </reaction>
    <physiologicalReaction direction="left-to-right" evidence="10">
        <dbReference type="Rhea" id="RHEA:54233"/>
    </physiologicalReaction>
</comment>
<evidence type="ECO:0000256" key="7">
    <source>
        <dbReference type="ARBA" id="ARBA00023209"/>
    </source>
</evidence>
<dbReference type="PROSITE" id="PS00379">
    <property type="entry name" value="CDP_ALCOHOL_P_TRANSF"/>
    <property type="match status" value="1"/>
</dbReference>
<dbReference type="EMBL" id="AP029267">
    <property type="protein sequence ID" value="BFG06053.1"/>
    <property type="molecule type" value="Genomic_DNA"/>
</dbReference>
<evidence type="ECO:0000256" key="17">
    <source>
        <dbReference type="SAM" id="Phobius"/>
    </source>
</evidence>
<gene>
    <name evidence="18" type="ORF">DMAD_04650</name>
</gene>
<proteinExistence type="inferred from homology"/>
<keyword evidence="7" id="KW-0594">Phospholipid biosynthesis</keyword>
<keyword evidence="8" id="KW-1208">Phospholipid metabolism</keyword>
<reference evidence="18 19" key="1">
    <citation type="submission" date="2024-02" db="EMBL/GenBank/DDBJ databases">
        <title>A chromosome-level genome assembly of Drosophila madeirensis, a fruit fly species endemic to Madeira island.</title>
        <authorList>
            <person name="Tomihara K."/>
            <person name="Llopart A."/>
            <person name="Yamamoto D."/>
        </authorList>
    </citation>
    <scope>NUCLEOTIDE SEQUENCE [LARGE SCALE GENOMIC DNA]</scope>
    <source>
        <strain evidence="18 19">RF1</strain>
    </source>
</reference>
<evidence type="ECO:0000256" key="6">
    <source>
        <dbReference type="ARBA" id="ARBA00023136"/>
    </source>
</evidence>
<comment type="subcellular location">
    <subcellularLocation>
        <location evidence="1">Membrane</location>
        <topology evidence="1">Multi-pass membrane protein</topology>
    </subcellularLocation>
</comment>
<accession>A0AAU9GBH3</accession>
<feature type="transmembrane region" description="Helical" evidence="17">
    <location>
        <begin position="150"/>
        <end position="170"/>
    </location>
</feature>
<keyword evidence="5 17" id="KW-1133">Transmembrane helix</keyword>
<feature type="transmembrane region" description="Helical" evidence="17">
    <location>
        <begin position="329"/>
        <end position="352"/>
    </location>
</feature>
<keyword evidence="6 17" id="KW-0472">Membrane</keyword>
<dbReference type="FunFam" id="1.20.120.1760:FF:000002">
    <property type="entry name" value="Choline/ethanolamine phosphotransferase 1"/>
    <property type="match status" value="1"/>
</dbReference>
<dbReference type="GO" id="GO:0005794">
    <property type="term" value="C:Golgi apparatus"/>
    <property type="evidence" value="ECO:0007669"/>
    <property type="project" value="TreeGrafter"/>
</dbReference>
<evidence type="ECO:0000256" key="1">
    <source>
        <dbReference type="ARBA" id="ARBA00004141"/>
    </source>
</evidence>
<keyword evidence="7" id="KW-0444">Lipid biosynthesis</keyword>
<evidence type="ECO:0000256" key="15">
    <source>
        <dbReference type="RuleBase" id="RU003750"/>
    </source>
</evidence>
<keyword evidence="19" id="KW-1185">Reference proteome</keyword>
<evidence type="ECO:0000256" key="8">
    <source>
        <dbReference type="ARBA" id="ARBA00023264"/>
    </source>
</evidence>
<keyword evidence="4 17" id="KW-0812">Transmembrane</keyword>
<dbReference type="InterPro" id="IPR000462">
    <property type="entry name" value="CDP-OH_P_trans"/>
</dbReference>
<feature type="transmembrane region" description="Helical" evidence="17">
    <location>
        <begin position="50"/>
        <end position="75"/>
    </location>
</feature>
<dbReference type="AlphaFoldDB" id="A0AAU9GBH3"/>
<evidence type="ECO:0000256" key="11">
    <source>
        <dbReference type="ARBA" id="ARBA00036890"/>
    </source>
</evidence>
<evidence type="ECO:0000256" key="4">
    <source>
        <dbReference type="ARBA" id="ARBA00022692"/>
    </source>
</evidence>
<evidence type="ECO:0000256" key="5">
    <source>
        <dbReference type="ARBA" id="ARBA00022989"/>
    </source>
</evidence>
<dbReference type="InterPro" id="IPR048254">
    <property type="entry name" value="CDP_ALCOHOL_P_TRANSF_CS"/>
</dbReference>
<feature type="transmembrane region" description="Helical" evidence="17">
    <location>
        <begin position="299"/>
        <end position="317"/>
    </location>
</feature>
<evidence type="ECO:0000256" key="2">
    <source>
        <dbReference type="ARBA" id="ARBA00010441"/>
    </source>
</evidence>
<feature type="transmembrane region" description="Helical" evidence="17">
    <location>
        <begin position="216"/>
        <end position="238"/>
    </location>
</feature>
<dbReference type="PANTHER" id="PTHR10414">
    <property type="entry name" value="ETHANOLAMINEPHOSPHOTRANSFERASE"/>
    <property type="match status" value="1"/>
</dbReference>
<protein>
    <recommendedName>
        <fullName evidence="13">diacylglycerol cholinephosphotransferase</fullName>
        <ecNumber evidence="13">2.7.8.2</ecNumber>
    </recommendedName>
</protein>
<dbReference type="GO" id="GO:0005789">
    <property type="term" value="C:endoplasmic reticulum membrane"/>
    <property type="evidence" value="ECO:0007669"/>
    <property type="project" value="TreeGrafter"/>
</dbReference>
<feature type="compositionally biased region" description="Low complexity" evidence="16">
    <location>
        <begin position="434"/>
        <end position="444"/>
    </location>
</feature>
<organism evidence="18 19">
    <name type="scientific">Drosophila madeirensis</name>
    <name type="common">Fruit fly</name>
    <dbReference type="NCBI Taxonomy" id="30013"/>
    <lineage>
        <taxon>Eukaryota</taxon>
        <taxon>Metazoa</taxon>
        <taxon>Ecdysozoa</taxon>
        <taxon>Arthropoda</taxon>
        <taxon>Hexapoda</taxon>
        <taxon>Insecta</taxon>
        <taxon>Pterygota</taxon>
        <taxon>Neoptera</taxon>
        <taxon>Endopterygota</taxon>
        <taxon>Diptera</taxon>
        <taxon>Brachycera</taxon>
        <taxon>Muscomorpha</taxon>
        <taxon>Ephydroidea</taxon>
        <taxon>Drosophilidae</taxon>
        <taxon>Drosophila</taxon>
        <taxon>Sophophora</taxon>
    </lineage>
</organism>
<evidence type="ECO:0000256" key="3">
    <source>
        <dbReference type="ARBA" id="ARBA00022679"/>
    </source>
</evidence>
<keyword evidence="3 15" id="KW-0808">Transferase</keyword>
<name>A0AAU9GBH3_DROMD</name>
<feature type="region of interest" description="Disordered" evidence="16">
    <location>
        <begin position="426"/>
        <end position="461"/>
    </location>
</feature>